<dbReference type="AlphaFoldDB" id="A0A4X2LZQ5"/>
<dbReference type="InterPro" id="IPR043460">
    <property type="entry name" value="MEDAG/TEX26"/>
</dbReference>
<accession>A0A4X2LZQ5</accession>
<evidence type="ECO:0000313" key="1">
    <source>
        <dbReference type="Ensembl" id="ENSVURP00010026477.1"/>
    </source>
</evidence>
<reference evidence="1" key="3">
    <citation type="submission" date="2025-09" db="UniProtKB">
        <authorList>
            <consortium name="Ensembl"/>
        </authorList>
    </citation>
    <scope>IDENTIFICATION</scope>
</reference>
<dbReference type="PANTHER" id="PTHR33769:SF1">
    <property type="entry name" value="TESTIS-EXPRESSED PROTEIN 26"/>
    <property type="match status" value="1"/>
</dbReference>
<evidence type="ECO:0000313" key="2">
    <source>
        <dbReference type="Proteomes" id="UP000314987"/>
    </source>
</evidence>
<keyword evidence="2" id="KW-1185">Reference proteome</keyword>
<organism evidence="1 2">
    <name type="scientific">Vombatus ursinus</name>
    <name type="common">Common wombat</name>
    <dbReference type="NCBI Taxonomy" id="29139"/>
    <lineage>
        <taxon>Eukaryota</taxon>
        <taxon>Metazoa</taxon>
        <taxon>Chordata</taxon>
        <taxon>Craniata</taxon>
        <taxon>Vertebrata</taxon>
        <taxon>Euteleostomi</taxon>
        <taxon>Mammalia</taxon>
        <taxon>Metatheria</taxon>
        <taxon>Diprotodontia</taxon>
        <taxon>Vombatidae</taxon>
        <taxon>Vombatus</taxon>
    </lineage>
</organism>
<dbReference type="PANTHER" id="PTHR33769">
    <property type="entry name" value="TESTIS-EXPRESSED PROTEIN 26 ISOFORM X3"/>
    <property type="match status" value="1"/>
</dbReference>
<reference evidence="1" key="2">
    <citation type="submission" date="2025-08" db="UniProtKB">
        <authorList>
            <consortium name="Ensembl"/>
        </authorList>
    </citation>
    <scope>IDENTIFICATION</scope>
</reference>
<evidence type="ECO:0008006" key="3">
    <source>
        <dbReference type="Google" id="ProtNLM"/>
    </source>
</evidence>
<dbReference type="GO" id="GO:0005737">
    <property type="term" value="C:cytoplasm"/>
    <property type="evidence" value="ECO:0007669"/>
    <property type="project" value="TreeGrafter"/>
</dbReference>
<dbReference type="STRING" id="29139.ENSVURP00010026477"/>
<reference evidence="2" key="1">
    <citation type="submission" date="2018-12" db="EMBL/GenBank/DDBJ databases">
        <authorList>
            <person name="Yazar S."/>
        </authorList>
    </citation>
    <scope>NUCLEOTIDE SEQUENCE [LARGE SCALE GENOMIC DNA]</scope>
</reference>
<protein>
    <recommendedName>
        <fullName evidence="3">Testis expressed 26</fullName>
    </recommendedName>
</protein>
<dbReference type="Proteomes" id="UP000314987">
    <property type="component" value="Unassembled WGS sequence"/>
</dbReference>
<dbReference type="Ensembl" id="ENSVURT00010030154.1">
    <property type="protein sequence ID" value="ENSVURP00010026477.1"/>
    <property type="gene ID" value="ENSVURG00010020246.1"/>
</dbReference>
<proteinExistence type="predicted"/>
<dbReference type="OMA" id="DTNWDSY"/>
<dbReference type="GeneTree" id="ENSGT00390000009484"/>
<sequence length="300" mass="35206">MIALLTSRIVIWKRDYICPACVPEAGDTNWNSYETTMMHVYTPKRIEVPDPIRHNDFKRLGYSYKLNDPIGNQTVYNEQYDWKPYSREEMINTATSLEGIINRPHPSKEFMIWKLPRQFSNMQSDCASPWRIPATLKEIRKAIADQYTSSFREDYLDKSKCKPPGFPLPLDWKKLLPRRLETEFRRNFQVPVKIPELRDLTFRYGCNASLPIAAYGPVPSVLLSHIWNQEHSKKQSTYERHYGKEYLDFVMILNSLSETEIKKYLEKVPENGKVIDILRYNLVPCISAKKTPDGVMKSWT</sequence>
<name>A0A4X2LZQ5_VOMUR</name>